<keyword evidence="7" id="KW-1185">Reference proteome</keyword>
<feature type="active site" description="Proton acceptor" evidence="4">
    <location>
        <position position="217"/>
    </location>
</feature>
<sequence>MHSRATRSLFLLGALVASSCGYSQVPPKRDSTARPKLGLVLEGGGALGLAHIGVITWMEEHHIPVSYVAGTSMGGLVGGIYATGRSPAEVRELINGIDWDQVLSGDTPFTDLSFRRKEDAHEVPGSLEFGLRKGLQFPAGFNTGQEVDLILDRVALPYSELPSFNDLPIPFACVATDLVSGKPHIFRDGPLALAMRSTMSLPGIFSPVRSGDHLYADGGLLNNIPIDVAKEMGADVVLGIHLETEPLSPKATLPSYGVLGQSISVMIAANELRSMEQADILVTVPLQKYTALDYDKADIIIKAGYDAAAAKASVLAAYSVSQTEWDQYIAERNARRKTAPIPTFVEVTGTSSPAMKQGMEKQLSGLIGQPVETETIDQDMMSIIGQGRFTTSTYSMVKKDGQQGLQIQAEQKSYAPPIVRPLILIDGSDYNNVLFSIGARITFLDFGGYRSELRSDVVVGSQYLLDSEYYHPFTPSSNWFIAPRMGLNSQQLNVYSGNTLQASYRLREALGGIDTGYAFGRTGELRLGYEGGYQKISPEIGNVPTLPTTSGATGDARIQYQLTTLDQPVIPRSGVSLLAYTKGYTVNPAAPGPFPVTEIQAQDFFRLNKPSSIFVGAYGGSSYGYKTGVPAFSLGGSQRLVAWSTNELLTNQYFLGQIGYIRELAKLPPLLGSTVDFLGILELGKTYKLPNGPSPPNLPMDAAAGLLVNTIFGPVLVAGSVGDYGHARFYFRIGRVF</sequence>
<dbReference type="SUPFAM" id="SSF52151">
    <property type="entry name" value="FabD/lysophospholipase-like"/>
    <property type="match status" value="1"/>
</dbReference>
<proteinExistence type="predicted"/>
<keyword evidence="3 4" id="KW-0443">Lipid metabolism</keyword>
<evidence type="ECO:0000313" key="6">
    <source>
        <dbReference type="EMBL" id="MBB5326512.1"/>
    </source>
</evidence>
<feature type="active site" description="Nucleophile" evidence="4">
    <location>
        <position position="72"/>
    </location>
</feature>
<dbReference type="RefSeq" id="WP_183972522.1">
    <property type="nucleotide sequence ID" value="NZ_JACHEB010000001.1"/>
</dbReference>
<dbReference type="Gene3D" id="2.40.160.50">
    <property type="entry name" value="membrane protein fhac: a member of the omp85/tpsb transporter family"/>
    <property type="match status" value="1"/>
</dbReference>
<comment type="caution">
    <text evidence="6">The sequence shown here is derived from an EMBL/GenBank/DDBJ whole genome shotgun (WGS) entry which is preliminary data.</text>
</comment>
<dbReference type="Gene3D" id="3.40.1090.10">
    <property type="entry name" value="Cytosolic phospholipase A2 catalytic domain"/>
    <property type="match status" value="2"/>
</dbReference>
<name>A0A9X0U380_9BACT</name>
<dbReference type="GO" id="GO:0016042">
    <property type="term" value="P:lipid catabolic process"/>
    <property type="evidence" value="ECO:0007669"/>
    <property type="project" value="UniProtKB-UniRule"/>
</dbReference>
<evidence type="ECO:0000256" key="3">
    <source>
        <dbReference type="ARBA" id="ARBA00023098"/>
    </source>
</evidence>
<dbReference type="EMBL" id="JACHEB010000001">
    <property type="protein sequence ID" value="MBB5326512.1"/>
    <property type="molecule type" value="Genomic_DNA"/>
</dbReference>
<dbReference type="InterPro" id="IPR050301">
    <property type="entry name" value="NTE"/>
</dbReference>
<feature type="short sequence motif" description="GXSXG" evidence="4">
    <location>
        <begin position="70"/>
        <end position="74"/>
    </location>
</feature>
<evidence type="ECO:0000259" key="5">
    <source>
        <dbReference type="PROSITE" id="PS51635"/>
    </source>
</evidence>
<evidence type="ECO:0000256" key="1">
    <source>
        <dbReference type="ARBA" id="ARBA00022801"/>
    </source>
</evidence>
<dbReference type="PANTHER" id="PTHR14226">
    <property type="entry name" value="NEUROPATHY TARGET ESTERASE/SWISS CHEESE D.MELANOGASTER"/>
    <property type="match status" value="1"/>
</dbReference>
<reference evidence="6 7" key="1">
    <citation type="submission" date="2020-08" db="EMBL/GenBank/DDBJ databases">
        <title>Genomic Encyclopedia of Type Strains, Phase IV (KMG-V): Genome sequencing to study the core and pangenomes of soil and plant-associated prokaryotes.</title>
        <authorList>
            <person name="Whitman W."/>
        </authorList>
    </citation>
    <scope>NUCLEOTIDE SEQUENCE [LARGE SCALE GENOMIC DNA]</scope>
    <source>
        <strain evidence="6 7">X5P2</strain>
    </source>
</reference>
<dbReference type="CDD" id="cd07205">
    <property type="entry name" value="Pat_PNPLA6_PNPLA7_NTE1_like"/>
    <property type="match status" value="1"/>
</dbReference>
<dbReference type="GO" id="GO:0016787">
    <property type="term" value="F:hydrolase activity"/>
    <property type="evidence" value="ECO:0007669"/>
    <property type="project" value="UniProtKB-UniRule"/>
</dbReference>
<protein>
    <submittedName>
        <fullName evidence="6">NTE family protein</fullName>
    </submittedName>
</protein>
<dbReference type="AlphaFoldDB" id="A0A9X0U380"/>
<dbReference type="PROSITE" id="PS51257">
    <property type="entry name" value="PROKAR_LIPOPROTEIN"/>
    <property type="match status" value="1"/>
</dbReference>
<evidence type="ECO:0000256" key="2">
    <source>
        <dbReference type="ARBA" id="ARBA00022963"/>
    </source>
</evidence>
<dbReference type="InterPro" id="IPR016035">
    <property type="entry name" value="Acyl_Trfase/lysoPLipase"/>
</dbReference>
<dbReference type="PANTHER" id="PTHR14226:SF29">
    <property type="entry name" value="NEUROPATHY TARGET ESTERASE SWS"/>
    <property type="match status" value="1"/>
</dbReference>
<dbReference type="PROSITE" id="PS51635">
    <property type="entry name" value="PNPLA"/>
    <property type="match status" value="1"/>
</dbReference>
<dbReference type="InterPro" id="IPR002641">
    <property type="entry name" value="PNPLA_dom"/>
</dbReference>
<evidence type="ECO:0000256" key="4">
    <source>
        <dbReference type="PROSITE-ProRule" id="PRU01161"/>
    </source>
</evidence>
<accession>A0A9X0U380</accession>
<dbReference type="Proteomes" id="UP000535182">
    <property type="component" value="Unassembled WGS sequence"/>
</dbReference>
<dbReference type="Pfam" id="PF01734">
    <property type="entry name" value="Patatin"/>
    <property type="match status" value="1"/>
</dbReference>
<evidence type="ECO:0000313" key="7">
    <source>
        <dbReference type="Proteomes" id="UP000535182"/>
    </source>
</evidence>
<gene>
    <name evidence="6" type="ORF">HDF14_000106</name>
</gene>
<keyword evidence="2 4" id="KW-0442">Lipid degradation</keyword>
<organism evidence="6 7">
    <name type="scientific">Tunturiibacter gelidiferens</name>
    <dbReference type="NCBI Taxonomy" id="3069689"/>
    <lineage>
        <taxon>Bacteria</taxon>
        <taxon>Pseudomonadati</taxon>
        <taxon>Acidobacteriota</taxon>
        <taxon>Terriglobia</taxon>
        <taxon>Terriglobales</taxon>
        <taxon>Acidobacteriaceae</taxon>
        <taxon>Tunturiibacter</taxon>
    </lineage>
</organism>
<feature type="domain" description="PNPLA" evidence="5">
    <location>
        <begin position="39"/>
        <end position="230"/>
    </location>
</feature>
<keyword evidence="1 4" id="KW-0378">Hydrolase</keyword>
<feature type="short sequence motif" description="DGA/G" evidence="4">
    <location>
        <begin position="217"/>
        <end position="219"/>
    </location>
</feature>
<feature type="short sequence motif" description="GXGXXG" evidence="4">
    <location>
        <begin position="43"/>
        <end position="48"/>
    </location>
</feature>